<accession>A0ABU3SH30</accession>
<organism evidence="1 2">
    <name type="scientific">Bosea rubneri</name>
    <dbReference type="NCBI Taxonomy" id="3075434"/>
    <lineage>
        <taxon>Bacteria</taxon>
        <taxon>Pseudomonadati</taxon>
        <taxon>Pseudomonadota</taxon>
        <taxon>Alphaproteobacteria</taxon>
        <taxon>Hyphomicrobiales</taxon>
        <taxon>Boseaceae</taxon>
        <taxon>Bosea</taxon>
    </lineage>
</organism>
<gene>
    <name evidence="1" type="ORF">RKE40_27725</name>
</gene>
<dbReference type="RefSeq" id="WP_316021391.1">
    <property type="nucleotide sequence ID" value="NZ_JAWDID010000081.1"/>
</dbReference>
<dbReference type="Proteomes" id="UP001254257">
    <property type="component" value="Unassembled WGS sequence"/>
</dbReference>
<evidence type="ECO:0008006" key="3">
    <source>
        <dbReference type="Google" id="ProtNLM"/>
    </source>
</evidence>
<evidence type="ECO:0000313" key="2">
    <source>
        <dbReference type="Proteomes" id="UP001254257"/>
    </source>
</evidence>
<keyword evidence="2" id="KW-1185">Reference proteome</keyword>
<name>A0ABU3SH30_9HYPH</name>
<evidence type="ECO:0000313" key="1">
    <source>
        <dbReference type="EMBL" id="MDU0343692.1"/>
    </source>
</evidence>
<reference evidence="1 2" key="1">
    <citation type="submission" date="2023-09" db="EMBL/GenBank/DDBJ databases">
        <title>Whole genome shotgun sequencing (WGS) of Bosea sp. ZW T0_25, isolated from stored onions (Allium cepa).</title>
        <authorList>
            <person name="Stoll D.A."/>
            <person name="Huch M."/>
        </authorList>
    </citation>
    <scope>NUCLEOTIDE SEQUENCE [LARGE SCALE GENOMIC DNA]</scope>
    <source>
        <strain evidence="1 2">ZW T0_25</strain>
    </source>
</reference>
<comment type="caution">
    <text evidence="1">The sequence shown here is derived from an EMBL/GenBank/DDBJ whole genome shotgun (WGS) entry which is preliminary data.</text>
</comment>
<dbReference type="EMBL" id="JAWDID010000081">
    <property type="protein sequence ID" value="MDU0343692.1"/>
    <property type="molecule type" value="Genomic_DNA"/>
</dbReference>
<protein>
    <recommendedName>
        <fullName evidence="3">SpoVG family protein</fullName>
    </recommendedName>
</protein>
<sequence>MQITHMRPVDHGGPGPTVTVASFTVQVTPDVMLNNVQLRRKPDGSYRIQPPRAFGEPSAFFTGPLARKLAEAATIEFERQCAREHARN</sequence>
<proteinExistence type="predicted"/>